<keyword evidence="1" id="KW-0812">Transmembrane</keyword>
<feature type="transmembrane region" description="Helical" evidence="1">
    <location>
        <begin position="5"/>
        <end position="21"/>
    </location>
</feature>
<evidence type="ECO:0000256" key="1">
    <source>
        <dbReference type="SAM" id="Phobius"/>
    </source>
</evidence>
<gene>
    <name evidence="2" type="ORF">vBKpnF48_141</name>
</gene>
<keyword evidence="1" id="KW-0472">Membrane</keyword>
<dbReference type="InterPro" id="IPR055820">
    <property type="entry name" value="DUF7396"/>
</dbReference>
<name>A0A2I6UFS5_9CAUD</name>
<protein>
    <submittedName>
        <fullName evidence="2">Uncharacterized protein</fullName>
    </submittedName>
</protein>
<evidence type="ECO:0000313" key="3">
    <source>
        <dbReference type="Proteomes" id="UP000240294"/>
    </source>
</evidence>
<accession>A0A2I6UFS5</accession>
<organism evidence="2 3">
    <name type="scientific">Klebsiella phage vB_Kpn_F48</name>
    <dbReference type="NCBI Taxonomy" id="2070028"/>
    <lineage>
        <taxon>Viruses</taxon>
        <taxon>Duplodnaviria</taxon>
        <taxon>Heunggongvirae</taxon>
        <taxon>Uroviricota</taxon>
        <taxon>Caudoviricetes</taxon>
        <taxon>Marfavirus</taxon>
        <taxon>Marfavirus F48</taxon>
    </lineage>
</organism>
<sequence length="46" mass="5254">MIKKIFLAILVMAILALAMYYGMIYGVVYIVLFISDVIVHLGSFIW</sequence>
<keyword evidence="3" id="KW-1185">Reference proteome</keyword>
<dbReference type="EMBL" id="MG746602">
    <property type="protein sequence ID" value="AUO78766.1"/>
    <property type="molecule type" value="Genomic_DNA"/>
</dbReference>
<dbReference type="Pfam" id="PF24129">
    <property type="entry name" value="DUF7396"/>
    <property type="match status" value="1"/>
</dbReference>
<reference evidence="3" key="1">
    <citation type="submission" date="2018-01" db="EMBL/GenBank/DDBJ databases">
        <title>Direct submission.</title>
        <authorList>
            <person name="Ciacci N."/>
        </authorList>
    </citation>
    <scope>NUCLEOTIDE SEQUENCE [LARGE SCALE GENOMIC DNA]</scope>
</reference>
<keyword evidence="1" id="KW-1133">Transmembrane helix</keyword>
<proteinExistence type="predicted"/>
<dbReference type="Proteomes" id="UP000240294">
    <property type="component" value="Genome"/>
</dbReference>
<evidence type="ECO:0000313" key="2">
    <source>
        <dbReference type="EMBL" id="AUO78766.1"/>
    </source>
</evidence>